<keyword evidence="5" id="KW-0813">Transport</keyword>
<evidence type="ECO:0000256" key="6">
    <source>
        <dbReference type="ARBA" id="ARBA00022475"/>
    </source>
</evidence>
<dbReference type="NCBIfam" id="TIGR01528">
    <property type="entry name" value="NMN_trans_PnuC"/>
    <property type="match status" value="1"/>
</dbReference>
<dbReference type="EMBL" id="GL945017">
    <property type="protein sequence ID" value="EGN57132.1"/>
    <property type="molecule type" value="Genomic_DNA"/>
</dbReference>
<evidence type="ECO:0000313" key="12">
    <source>
        <dbReference type="Proteomes" id="UP000002772"/>
    </source>
</evidence>
<evidence type="ECO:0000256" key="1">
    <source>
        <dbReference type="ARBA" id="ARBA00002672"/>
    </source>
</evidence>
<evidence type="ECO:0000313" key="11">
    <source>
        <dbReference type="EMBL" id="EGN57132.1"/>
    </source>
</evidence>
<gene>
    <name evidence="11" type="ORF">Premu_1727</name>
</gene>
<dbReference type="Proteomes" id="UP000002772">
    <property type="component" value="Unassembled WGS sequence"/>
</dbReference>
<organism evidence="11 12">
    <name type="scientific">Hallella multisaccharivorax DSM 17128</name>
    <dbReference type="NCBI Taxonomy" id="688246"/>
    <lineage>
        <taxon>Bacteria</taxon>
        <taxon>Pseudomonadati</taxon>
        <taxon>Bacteroidota</taxon>
        <taxon>Bacteroidia</taxon>
        <taxon>Bacteroidales</taxon>
        <taxon>Prevotellaceae</taxon>
        <taxon>Hallella</taxon>
    </lineage>
</organism>
<evidence type="ECO:0000256" key="9">
    <source>
        <dbReference type="ARBA" id="ARBA00023136"/>
    </source>
</evidence>
<sequence>MNSYLIEHWLDITTTLLGLLYIYLEYRANILLWLVGIVMPALDICLYYSHGLYGDAAMAVYYTLAAIYGWLVWKFGRKHLQKKGQEMPVTHMPAHLYPATISFFLVAWLATWYVLAHYTNSTVPVLDGFTNALSFVGLWALARKYVEQWLFWILVDGVSCYLYIIKGIPFKASLYGLYVAIAIMGYYKWKAMARQHQTNLTGDRQH</sequence>
<feature type="transmembrane region" description="Helical" evidence="10">
    <location>
        <begin position="172"/>
        <end position="189"/>
    </location>
</feature>
<protein>
    <recommendedName>
        <fullName evidence="4">Nicotinamide riboside transporter PnuC</fullName>
    </recommendedName>
</protein>
<dbReference type="OrthoDB" id="9791248at2"/>
<proteinExistence type="inferred from homology"/>
<reference evidence="12" key="1">
    <citation type="journal article" date="2011" name="Stand. Genomic Sci.">
        <title>Non-contiguous finished genome sequence of the opportunistic oral pathogen Prevotella multisaccharivorax type strain (PPPA20).</title>
        <authorList>
            <person name="Pati A."/>
            <person name="Gronow S."/>
            <person name="Lu M."/>
            <person name="Lapidus A."/>
            <person name="Nolan M."/>
            <person name="Lucas S."/>
            <person name="Hammon N."/>
            <person name="Deshpande S."/>
            <person name="Cheng J.F."/>
            <person name="Tapia R."/>
            <person name="Han C."/>
            <person name="Goodwin L."/>
            <person name="Pitluck S."/>
            <person name="Liolios K."/>
            <person name="Pagani I."/>
            <person name="Mavromatis K."/>
            <person name="Mikhailova N."/>
            <person name="Huntemann M."/>
            <person name="Chen A."/>
            <person name="Palaniappan K."/>
            <person name="Land M."/>
            <person name="Hauser L."/>
            <person name="Detter J.C."/>
            <person name="Brambilla E.M."/>
            <person name="Rohde M."/>
            <person name="Goker M."/>
            <person name="Woyke T."/>
            <person name="Bristow J."/>
            <person name="Eisen J.A."/>
            <person name="Markowitz V."/>
            <person name="Hugenholtz P."/>
            <person name="Kyrpides N.C."/>
            <person name="Klenk H.P."/>
            <person name="Ivanova N."/>
        </authorList>
    </citation>
    <scope>NUCLEOTIDE SEQUENCE [LARGE SCALE GENOMIC DNA]</scope>
    <source>
        <strain evidence="12">DSM 17128</strain>
    </source>
</reference>
<keyword evidence="12" id="KW-1185">Reference proteome</keyword>
<keyword evidence="9 10" id="KW-0472">Membrane</keyword>
<dbReference type="GO" id="GO:0034257">
    <property type="term" value="F:nicotinamide riboside transmembrane transporter activity"/>
    <property type="evidence" value="ECO:0007669"/>
    <property type="project" value="InterPro"/>
</dbReference>
<comment type="similarity">
    <text evidence="3">Belongs to the nicotinamide ribonucleoside (NR) uptake permease (TC 4.B.1) family.</text>
</comment>
<evidence type="ECO:0000256" key="4">
    <source>
        <dbReference type="ARBA" id="ARBA00017522"/>
    </source>
</evidence>
<evidence type="ECO:0000256" key="8">
    <source>
        <dbReference type="ARBA" id="ARBA00022989"/>
    </source>
</evidence>
<dbReference type="GO" id="GO:0005886">
    <property type="term" value="C:plasma membrane"/>
    <property type="evidence" value="ECO:0007669"/>
    <property type="project" value="UniProtKB-SubCell"/>
</dbReference>
<dbReference type="InterPro" id="IPR006419">
    <property type="entry name" value="NMN_transpt_PnuC"/>
</dbReference>
<evidence type="ECO:0000256" key="10">
    <source>
        <dbReference type="SAM" id="Phobius"/>
    </source>
</evidence>
<comment type="subcellular location">
    <subcellularLocation>
        <location evidence="2">Cell membrane</location>
        <topology evidence="2">Multi-pass membrane protein</topology>
    </subcellularLocation>
</comment>
<dbReference type="RefSeq" id="WP_007574500.1">
    <property type="nucleotide sequence ID" value="NZ_BPTS01000002.1"/>
</dbReference>
<evidence type="ECO:0000256" key="2">
    <source>
        <dbReference type="ARBA" id="ARBA00004651"/>
    </source>
</evidence>
<keyword evidence="8 10" id="KW-1133">Transmembrane helix</keyword>
<feature type="transmembrane region" description="Helical" evidence="10">
    <location>
        <begin position="94"/>
        <end position="115"/>
    </location>
</feature>
<dbReference type="PANTHER" id="PTHR36122:SF2">
    <property type="entry name" value="NICOTINAMIDE RIBOSIDE TRANSPORTER PNUC"/>
    <property type="match status" value="1"/>
</dbReference>
<keyword evidence="6" id="KW-1003">Cell membrane</keyword>
<name>F8N5G7_9BACT</name>
<dbReference type="eggNOG" id="COG3201">
    <property type="taxonomic scope" value="Bacteria"/>
</dbReference>
<evidence type="ECO:0000256" key="3">
    <source>
        <dbReference type="ARBA" id="ARBA00006669"/>
    </source>
</evidence>
<dbReference type="STRING" id="688246.Premu_1727"/>
<dbReference type="AlphaFoldDB" id="F8N5G7"/>
<keyword evidence="7 10" id="KW-0812">Transmembrane</keyword>
<comment type="function">
    <text evidence="1">Required for nicotinamide riboside transport across the inner membrane.</text>
</comment>
<evidence type="ECO:0000256" key="7">
    <source>
        <dbReference type="ARBA" id="ARBA00022692"/>
    </source>
</evidence>
<evidence type="ECO:0000256" key="5">
    <source>
        <dbReference type="ARBA" id="ARBA00022448"/>
    </source>
</evidence>
<feature type="transmembrane region" description="Helical" evidence="10">
    <location>
        <begin position="31"/>
        <end position="50"/>
    </location>
</feature>
<feature type="transmembrane region" description="Helical" evidence="10">
    <location>
        <begin position="149"/>
        <end position="166"/>
    </location>
</feature>
<dbReference type="PANTHER" id="PTHR36122">
    <property type="entry name" value="NICOTINAMIDE RIBOSIDE TRANSPORTER PNUC"/>
    <property type="match status" value="1"/>
</dbReference>
<feature type="transmembrane region" description="Helical" evidence="10">
    <location>
        <begin position="121"/>
        <end position="142"/>
    </location>
</feature>
<accession>F8N5G7</accession>
<dbReference type="HOGENOM" id="CLU_076589_2_0_10"/>
<feature type="transmembrane region" description="Helical" evidence="10">
    <location>
        <begin position="6"/>
        <end position="24"/>
    </location>
</feature>
<dbReference type="Pfam" id="PF04973">
    <property type="entry name" value="NMN_transporter"/>
    <property type="match status" value="1"/>
</dbReference>
<feature type="transmembrane region" description="Helical" evidence="10">
    <location>
        <begin position="56"/>
        <end position="73"/>
    </location>
</feature>